<keyword evidence="3" id="KW-1185">Reference proteome</keyword>
<dbReference type="VEuPathDB" id="FungiDB:CDV56_101753"/>
<name>A0A397FX02_ASPTH</name>
<gene>
    <name evidence="2" type="ORF">CDV56_101753</name>
</gene>
<dbReference type="RefSeq" id="XP_026609667.1">
    <property type="nucleotide sequence ID" value="XM_026755372.1"/>
</dbReference>
<proteinExistence type="predicted"/>
<evidence type="ECO:0000259" key="1">
    <source>
        <dbReference type="PROSITE" id="PS50075"/>
    </source>
</evidence>
<comment type="caution">
    <text evidence="2">The sequence shown here is derived from an EMBL/GenBank/DDBJ whole genome shotgun (WGS) entry which is preliminary data.</text>
</comment>
<dbReference type="Proteomes" id="UP000215305">
    <property type="component" value="Unassembled WGS sequence"/>
</dbReference>
<dbReference type="SUPFAM" id="SSF47336">
    <property type="entry name" value="ACP-like"/>
    <property type="match status" value="1"/>
</dbReference>
<dbReference type="SUPFAM" id="SSF56801">
    <property type="entry name" value="Acetyl-CoA synthetase-like"/>
    <property type="match status" value="1"/>
</dbReference>
<dbReference type="PROSITE" id="PS50075">
    <property type="entry name" value="CARRIER"/>
    <property type="match status" value="1"/>
</dbReference>
<dbReference type="CDD" id="cd04433">
    <property type="entry name" value="AFD_class_I"/>
    <property type="match status" value="1"/>
</dbReference>
<protein>
    <recommendedName>
        <fullName evidence="1">Carrier domain-containing protein</fullName>
    </recommendedName>
</protein>
<dbReference type="OrthoDB" id="10253869at2759"/>
<dbReference type="PANTHER" id="PTHR43767:SF10">
    <property type="entry name" value="SURFACTIN SYNTHASE SUBUNIT 1"/>
    <property type="match status" value="1"/>
</dbReference>
<dbReference type="InterPro" id="IPR000873">
    <property type="entry name" value="AMP-dep_synth/lig_dom"/>
</dbReference>
<evidence type="ECO:0000313" key="3">
    <source>
        <dbReference type="Proteomes" id="UP000215305"/>
    </source>
</evidence>
<reference evidence="2" key="1">
    <citation type="submission" date="2018-08" db="EMBL/GenBank/DDBJ databases">
        <title>Draft genome sequence of azole-resistant Aspergillus thermomutatus (Neosartorya pseudofischeri) strain HMR AF 39, isolated from a human nasal aspirate.</title>
        <authorList>
            <person name="Parent-Michaud M."/>
            <person name="Dufresne P.J."/>
            <person name="Fournier E."/>
            <person name="Martineau C."/>
            <person name="Moreira S."/>
            <person name="Perkins V."/>
            <person name="De Repentigny L."/>
            <person name="Dufresne S.F."/>
        </authorList>
    </citation>
    <scope>NUCLEOTIDE SEQUENCE [LARGE SCALE GENOMIC DNA]</scope>
    <source>
        <strain evidence="2">HMR AF 39</strain>
    </source>
</reference>
<dbReference type="Pfam" id="PF00501">
    <property type="entry name" value="AMP-binding"/>
    <property type="match status" value="1"/>
</dbReference>
<dbReference type="InterPro" id="IPR050237">
    <property type="entry name" value="ATP-dep_AMP-bd_enzyme"/>
</dbReference>
<dbReference type="STRING" id="41047.A0A397FX02"/>
<dbReference type="InterPro" id="IPR009081">
    <property type="entry name" value="PP-bd_ACP"/>
</dbReference>
<dbReference type="Gene3D" id="3.30.300.30">
    <property type="match status" value="1"/>
</dbReference>
<accession>A0A397FX02</accession>
<sequence>MGALSELSGDQSSANPRTITQRFNYIAEQHPASVAIVCTHQPPDLYGFCSCAGDETETPYLRWTYATLHQAVRRLANSLRNQGLAPGTPILVFCENQIEQVVAALAAFAADLIHVPVSPASLLRAEDVQHMVNTVMEFQEPRMVIIAKDENTARKIDEKLNIPPNTLKICCQAHPVNEWICLQSFFDDPSDPLRPLQTEQAVFFTSGSTALPKGCLIRAARWFDVLIPSLSLGSTGPGNSVAIPVLMNHAFGFICTILPLLRGASVVFAGYKFKPQKTAEALRREKSTHAAMVPTMVRSLAEILNQPTHLQQVTFAGMAMTPQVLRQCQESLGKCKVENFYGMTEGVFVSTGAVADPNVIVKGYDVAIGRPVHGCHIRVCAEGEQTPLSRGTAGHLHFSGPSMINKYLGSHTDDFYEVDGQVWFKTGDQVILDDDDRLYYVGRYKDMIVRGGENISLSKIEAILSQLPESHALQPQVVAAPDPIAGEAPLAVVTTDIEDQELVKQMKETVRSSLGLKYVPHSFVSLPTLGLDDYPRTAVGKVQKMKLTEIVRNSYQQSQAEDIKQSSDSLQQQIQAVWGRVLGMQTDSIDIHAPLSLFADSITLLTARDRIQKATGRSVPLPRWLDATTIAEQITLLQNGSDFKETLAASRPEEQQHGPLKVGDMVHLGGDDDAFTKTRTAIEKILEPHDLTWDDVRHVTPCTDFVQAISRSQVVNTWNIRTSILSKGASVQ</sequence>
<dbReference type="Pfam" id="PF00550">
    <property type="entry name" value="PP-binding"/>
    <property type="match status" value="1"/>
</dbReference>
<dbReference type="InterPro" id="IPR042099">
    <property type="entry name" value="ANL_N_sf"/>
</dbReference>
<dbReference type="Gene3D" id="3.40.50.12780">
    <property type="entry name" value="N-terminal domain of ligase-like"/>
    <property type="match status" value="1"/>
</dbReference>
<organism evidence="2 3">
    <name type="scientific">Aspergillus thermomutatus</name>
    <name type="common">Neosartorya pseudofischeri</name>
    <dbReference type="NCBI Taxonomy" id="41047"/>
    <lineage>
        <taxon>Eukaryota</taxon>
        <taxon>Fungi</taxon>
        <taxon>Dikarya</taxon>
        <taxon>Ascomycota</taxon>
        <taxon>Pezizomycotina</taxon>
        <taxon>Eurotiomycetes</taxon>
        <taxon>Eurotiomycetidae</taxon>
        <taxon>Eurotiales</taxon>
        <taxon>Aspergillaceae</taxon>
        <taxon>Aspergillus</taxon>
        <taxon>Aspergillus subgen. Fumigati</taxon>
    </lineage>
</organism>
<dbReference type="EMBL" id="NKHU02000450">
    <property type="protein sequence ID" value="RHZ43301.1"/>
    <property type="molecule type" value="Genomic_DNA"/>
</dbReference>
<dbReference type="GeneID" id="38123727"/>
<evidence type="ECO:0000313" key="2">
    <source>
        <dbReference type="EMBL" id="RHZ43301.1"/>
    </source>
</evidence>
<feature type="non-terminal residue" evidence="2">
    <location>
        <position position="732"/>
    </location>
</feature>
<dbReference type="PANTHER" id="PTHR43767">
    <property type="entry name" value="LONG-CHAIN-FATTY-ACID--COA LIGASE"/>
    <property type="match status" value="1"/>
</dbReference>
<dbReference type="InterPro" id="IPR036736">
    <property type="entry name" value="ACP-like_sf"/>
</dbReference>
<feature type="domain" description="Carrier" evidence="1">
    <location>
        <begin position="565"/>
        <end position="641"/>
    </location>
</feature>
<dbReference type="InterPro" id="IPR045851">
    <property type="entry name" value="AMP-bd_C_sf"/>
</dbReference>
<dbReference type="Gene3D" id="1.10.1200.10">
    <property type="entry name" value="ACP-like"/>
    <property type="match status" value="1"/>
</dbReference>
<dbReference type="AlphaFoldDB" id="A0A397FX02"/>